<comment type="caution">
    <text evidence="2">The sequence shown here is derived from an EMBL/GenBank/DDBJ whole genome shotgun (WGS) entry which is preliminary data.</text>
</comment>
<proteinExistence type="predicted"/>
<evidence type="ECO:0000313" key="2">
    <source>
        <dbReference type="EMBL" id="KAF3508266.1"/>
    </source>
</evidence>
<dbReference type="AlphaFoldDB" id="A0A8S9NX15"/>
<evidence type="ECO:0000256" key="1">
    <source>
        <dbReference type="SAM" id="MobiDB-lite"/>
    </source>
</evidence>
<protein>
    <submittedName>
        <fullName evidence="2">Uncharacterized protein</fullName>
    </submittedName>
</protein>
<evidence type="ECO:0000313" key="3">
    <source>
        <dbReference type="Proteomes" id="UP000712600"/>
    </source>
</evidence>
<reference evidence="2" key="1">
    <citation type="submission" date="2019-12" db="EMBL/GenBank/DDBJ databases">
        <title>Genome sequencing and annotation of Brassica cretica.</title>
        <authorList>
            <person name="Studholme D.J."/>
            <person name="Sarris P."/>
        </authorList>
    </citation>
    <scope>NUCLEOTIDE SEQUENCE</scope>
    <source>
        <strain evidence="2">PFS-109/04</strain>
        <tissue evidence="2">Leaf</tissue>
    </source>
</reference>
<dbReference type="EMBL" id="QGKX02001521">
    <property type="protein sequence ID" value="KAF3508266.1"/>
    <property type="molecule type" value="Genomic_DNA"/>
</dbReference>
<organism evidence="2 3">
    <name type="scientific">Brassica cretica</name>
    <name type="common">Mustard</name>
    <dbReference type="NCBI Taxonomy" id="69181"/>
    <lineage>
        <taxon>Eukaryota</taxon>
        <taxon>Viridiplantae</taxon>
        <taxon>Streptophyta</taxon>
        <taxon>Embryophyta</taxon>
        <taxon>Tracheophyta</taxon>
        <taxon>Spermatophyta</taxon>
        <taxon>Magnoliopsida</taxon>
        <taxon>eudicotyledons</taxon>
        <taxon>Gunneridae</taxon>
        <taxon>Pentapetalae</taxon>
        <taxon>rosids</taxon>
        <taxon>malvids</taxon>
        <taxon>Brassicales</taxon>
        <taxon>Brassicaceae</taxon>
        <taxon>Brassiceae</taxon>
        <taxon>Brassica</taxon>
    </lineage>
</organism>
<feature type="compositionally biased region" description="Low complexity" evidence="1">
    <location>
        <begin position="1"/>
        <end position="22"/>
    </location>
</feature>
<accession>A0A8S9NX15</accession>
<name>A0A8S9NX15_BRACR</name>
<gene>
    <name evidence="2" type="ORF">F2Q69_00007296</name>
</gene>
<sequence length="60" mass="6403">MSSRNGSSKRNSSSHSSSGDSSANEVIALKEEFKVEEEAKGCVLQSSLRLASAFVRHSDS</sequence>
<dbReference type="Proteomes" id="UP000712600">
    <property type="component" value="Unassembled WGS sequence"/>
</dbReference>
<feature type="region of interest" description="Disordered" evidence="1">
    <location>
        <begin position="1"/>
        <end position="24"/>
    </location>
</feature>